<proteinExistence type="predicted"/>
<reference evidence="3" key="1">
    <citation type="submission" date="2016-06" db="UniProtKB">
        <authorList>
            <consortium name="WormBaseParasite"/>
        </authorList>
    </citation>
    <scope>IDENTIFICATION</scope>
</reference>
<accession>A0A183DZI4</accession>
<dbReference type="WBParaSite" id="GPUH_0001414001-mRNA-1">
    <property type="protein sequence ID" value="GPUH_0001414001-mRNA-1"/>
    <property type="gene ID" value="GPUH_0001414001"/>
</dbReference>
<reference evidence="1 2" key="2">
    <citation type="submission" date="2018-11" db="EMBL/GenBank/DDBJ databases">
        <authorList>
            <consortium name="Pathogen Informatics"/>
        </authorList>
    </citation>
    <scope>NUCLEOTIDE SEQUENCE [LARGE SCALE GENOMIC DNA]</scope>
</reference>
<organism evidence="3">
    <name type="scientific">Gongylonema pulchrum</name>
    <dbReference type="NCBI Taxonomy" id="637853"/>
    <lineage>
        <taxon>Eukaryota</taxon>
        <taxon>Metazoa</taxon>
        <taxon>Ecdysozoa</taxon>
        <taxon>Nematoda</taxon>
        <taxon>Chromadorea</taxon>
        <taxon>Rhabditida</taxon>
        <taxon>Spirurina</taxon>
        <taxon>Spiruromorpha</taxon>
        <taxon>Spiruroidea</taxon>
        <taxon>Gongylonematidae</taxon>
        <taxon>Gongylonema</taxon>
    </lineage>
</organism>
<dbReference type="EMBL" id="UYRT01080917">
    <property type="protein sequence ID" value="VDN23605.1"/>
    <property type="molecule type" value="Genomic_DNA"/>
</dbReference>
<protein>
    <submittedName>
        <fullName evidence="1 3">Uncharacterized protein</fullName>
    </submittedName>
</protein>
<dbReference type="Proteomes" id="UP000271098">
    <property type="component" value="Unassembled WGS sequence"/>
</dbReference>
<sequence length="66" mass="7028">MELAASFGSGLRQLRAAGRRADGALGSGASYSHSLCGQSVVRCLFHWENQFPCIDGHAELLHASLI</sequence>
<gene>
    <name evidence="1" type="ORF">GPUH_LOCUS14125</name>
</gene>
<dbReference type="AlphaFoldDB" id="A0A183DZI4"/>
<name>A0A183DZI4_9BILA</name>
<keyword evidence="2" id="KW-1185">Reference proteome</keyword>
<evidence type="ECO:0000313" key="1">
    <source>
        <dbReference type="EMBL" id="VDN23605.1"/>
    </source>
</evidence>
<evidence type="ECO:0000313" key="3">
    <source>
        <dbReference type="WBParaSite" id="GPUH_0001414001-mRNA-1"/>
    </source>
</evidence>
<evidence type="ECO:0000313" key="2">
    <source>
        <dbReference type="Proteomes" id="UP000271098"/>
    </source>
</evidence>